<evidence type="ECO:0000313" key="15">
    <source>
        <dbReference type="Proteomes" id="UP000193642"/>
    </source>
</evidence>
<dbReference type="Pfam" id="PF00246">
    <property type="entry name" value="Peptidase_M14"/>
    <property type="match status" value="1"/>
</dbReference>
<keyword evidence="11" id="KW-1133">Transmembrane helix</keyword>
<keyword evidence="3" id="KW-0121">Carboxypeptidase</keyword>
<dbReference type="OrthoDB" id="3626597at2759"/>
<dbReference type="PANTHER" id="PTHR11705:SF143">
    <property type="entry name" value="SLL0236 PROTEIN"/>
    <property type="match status" value="1"/>
</dbReference>
<evidence type="ECO:0000256" key="6">
    <source>
        <dbReference type="ARBA" id="ARBA00022729"/>
    </source>
</evidence>
<keyword evidence="8" id="KW-0862">Zinc</keyword>
<dbReference type="InterPro" id="IPR000834">
    <property type="entry name" value="Peptidase_M14"/>
</dbReference>
<keyword evidence="6 12" id="KW-0732">Signal</keyword>
<dbReference type="GO" id="GO:0008270">
    <property type="term" value="F:zinc ion binding"/>
    <property type="evidence" value="ECO:0007669"/>
    <property type="project" value="InterPro"/>
</dbReference>
<evidence type="ECO:0000313" key="14">
    <source>
        <dbReference type="EMBL" id="ORY31553.1"/>
    </source>
</evidence>
<dbReference type="STRING" id="329046.A0A1Y2B9Q4"/>
<dbReference type="Proteomes" id="UP000193642">
    <property type="component" value="Unassembled WGS sequence"/>
</dbReference>
<organism evidence="14 15">
    <name type="scientific">Rhizoclosmatium globosum</name>
    <dbReference type="NCBI Taxonomy" id="329046"/>
    <lineage>
        <taxon>Eukaryota</taxon>
        <taxon>Fungi</taxon>
        <taxon>Fungi incertae sedis</taxon>
        <taxon>Chytridiomycota</taxon>
        <taxon>Chytridiomycota incertae sedis</taxon>
        <taxon>Chytridiomycetes</taxon>
        <taxon>Chytridiales</taxon>
        <taxon>Chytriomycetaceae</taxon>
        <taxon>Rhizoclosmatium</taxon>
    </lineage>
</organism>
<keyword evidence="11" id="KW-0472">Membrane</keyword>
<keyword evidence="5" id="KW-0479">Metal-binding</keyword>
<feature type="domain" description="Peptidase M14" evidence="13">
    <location>
        <begin position="107"/>
        <end position="403"/>
    </location>
</feature>
<feature type="chain" id="PRO_5013367856" description="Peptidase M14 domain-containing protein" evidence="12">
    <location>
        <begin position="25"/>
        <end position="584"/>
    </location>
</feature>
<evidence type="ECO:0000256" key="3">
    <source>
        <dbReference type="ARBA" id="ARBA00022645"/>
    </source>
</evidence>
<evidence type="ECO:0000259" key="13">
    <source>
        <dbReference type="PROSITE" id="PS52035"/>
    </source>
</evidence>
<evidence type="ECO:0000256" key="7">
    <source>
        <dbReference type="ARBA" id="ARBA00022801"/>
    </source>
</evidence>
<keyword evidence="7" id="KW-0378">Hydrolase</keyword>
<dbReference type="GO" id="GO:0006508">
    <property type="term" value="P:proteolysis"/>
    <property type="evidence" value="ECO:0007669"/>
    <property type="project" value="UniProtKB-KW"/>
</dbReference>
<evidence type="ECO:0000256" key="2">
    <source>
        <dbReference type="ARBA" id="ARBA00005988"/>
    </source>
</evidence>
<dbReference type="Gene3D" id="3.40.630.10">
    <property type="entry name" value="Zn peptidases"/>
    <property type="match status" value="1"/>
</dbReference>
<keyword evidence="15" id="KW-1185">Reference proteome</keyword>
<evidence type="ECO:0000256" key="11">
    <source>
        <dbReference type="SAM" id="Phobius"/>
    </source>
</evidence>
<keyword evidence="4" id="KW-0645">Protease</keyword>
<dbReference type="GO" id="GO:0004181">
    <property type="term" value="F:metallocarboxypeptidase activity"/>
    <property type="evidence" value="ECO:0007669"/>
    <property type="project" value="InterPro"/>
</dbReference>
<evidence type="ECO:0000256" key="8">
    <source>
        <dbReference type="ARBA" id="ARBA00022833"/>
    </source>
</evidence>
<gene>
    <name evidence="14" type="ORF">BCR33DRAFT_856918</name>
</gene>
<evidence type="ECO:0000256" key="12">
    <source>
        <dbReference type="SAM" id="SignalP"/>
    </source>
</evidence>
<dbReference type="SUPFAM" id="SSF53187">
    <property type="entry name" value="Zn-dependent exopeptidases"/>
    <property type="match status" value="1"/>
</dbReference>
<feature type="transmembrane region" description="Helical" evidence="11">
    <location>
        <begin position="525"/>
        <end position="548"/>
    </location>
</feature>
<dbReference type="AlphaFoldDB" id="A0A1Y2B9Q4"/>
<evidence type="ECO:0000256" key="4">
    <source>
        <dbReference type="ARBA" id="ARBA00022670"/>
    </source>
</evidence>
<keyword evidence="9" id="KW-0482">Metalloprotease</keyword>
<evidence type="ECO:0000256" key="5">
    <source>
        <dbReference type="ARBA" id="ARBA00022723"/>
    </source>
</evidence>
<reference evidence="14 15" key="1">
    <citation type="submission" date="2016-07" db="EMBL/GenBank/DDBJ databases">
        <title>Pervasive Adenine N6-methylation of Active Genes in Fungi.</title>
        <authorList>
            <consortium name="DOE Joint Genome Institute"/>
            <person name="Mondo S.J."/>
            <person name="Dannebaum R.O."/>
            <person name="Kuo R.C."/>
            <person name="Labutti K."/>
            <person name="Haridas S."/>
            <person name="Kuo A."/>
            <person name="Salamov A."/>
            <person name="Ahrendt S.R."/>
            <person name="Lipzen A."/>
            <person name="Sullivan W."/>
            <person name="Andreopoulos W.B."/>
            <person name="Clum A."/>
            <person name="Lindquist E."/>
            <person name="Daum C."/>
            <person name="Ramamoorthy G.K."/>
            <person name="Gryganskyi A."/>
            <person name="Culley D."/>
            <person name="Magnuson J.K."/>
            <person name="James T.Y."/>
            <person name="O'Malley M.A."/>
            <person name="Stajich J.E."/>
            <person name="Spatafora J.W."/>
            <person name="Visel A."/>
            <person name="Grigoriev I.V."/>
        </authorList>
    </citation>
    <scope>NUCLEOTIDE SEQUENCE [LARGE SCALE GENOMIC DNA]</scope>
    <source>
        <strain evidence="14 15">JEL800</strain>
    </source>
</reference>
<evidence type="ECO:0000256" key="10">
    <source>
        <dbReference type="PROSITE-ProRule" id="PRU01379"/>
    </source>
</evidence>
<comment type="caution">
    <text evidence="14">The sequence shown here is derived from an EMBL/GenBank/DDBJ whole genome shotgun (WGS) entry which is preliminary data.</text>
</comment>
<evidence type="ECO:0000256" key="9">
    <source>
        <dbReference type="ARBA" id="ARBA00023049"/>
    </source>
</evidence>
<keyword evidence="11" id="KW-0812">Transmembrane</keyword>
<dbReference type="EMBL" id="MCGO01000076">
    <property type="protein sequence ID" value="ORY31553.1"/>
    <property type="molecule type" value="Genomic_DNA"/>
</dbReference>
<sequence length="584" mass="64624">MKASTLWTVAASVLLSAPLLSASSAPTLYECLVESEGQAEQLNQHFDVFTHSWGVGDQVDVRARDNDETVALNALLPCSLKQQQIQFQDSEYSERRKREAVDPFFTAFQRYDVLIEKLEEFSSKYPALTTYIPSIAVTHEQRNVPAIIITDKSVPDSQKKMIWWNGMQHAREWISPATVMYLANELLTKSKDSRIANYLKKFQFVITPMNNPDGYEFTHTHDRYWRKNRRDNGNPNPRAIGVDLNRNWDDGNWGVYGAATNVHSETYQGPFAFSEPETNGTANFIASFPNRYSGIDFHSYGQLILRNWGYTQVDSPNEAILKKLGDGIRDAIFEKSKEEYTSEKAVGLYPASGCADDWQSMKLGMAGFTIELRSQSSYNIPPSEIVEVGEEIWNGMLFYLDFLIKNSKIPAQVPDQVLPVRPFKAPSAVTRVTVLSTTTVQVQTVGNQTSSSAGLSTALTSSTSSNQSTVITSTLNSLTSTTKTSANTSSKSATTTGSIVAANNASVPTPTFKPSGCVNCTAGGLSVFSILAIVLIVFIAVIASVCFCKCRSVERLKYNSLKEDGWAGLKDYDSQSDLELNERV</sequence>
<evidence type="ECO:0000256" key="1">
    <source>
        <dbReference type="ARBA" id="ARBA00001947"/>
    </source>
</evidence>
<comment type="cofactor">
    <cofactor evidence="1">
        <name>Zn(2+)</name>
        <dbReference type="ChEBI" id="CHEBI:29105"/>
    </cofactor>
</comment>
<comment type="similarity">
    <text evidence="2 10">Belongs to the peptidase M14 family.</text>
</comment>
<name>A0A1Y2B9Q4_9FUNG</name>
<dbReference type="PROSITE" id="PS52035">
    <property type="entry name" value="PEPTIDASE_M14"/>
    <property type="match status" value="1"/>
</dbReference>
<proteinExistence type="inferred from homology"/>
<feature type="signal peptide" evidence="12">
    <location>
        <begin position="1"/>
        <end position="24"/>
    </location>
</feature>
<dbReference type="SMART" id="SM00631">
    <property type="entry name" value="Zn_pept"/>
    <property type="match status" value="1"/>
</dbReference>
<protein>
    <recommendedName>
        <fullName evidence="13">Peptidase M14 domain-containing protein</fullName>
    </recommendedName>
</protein>
<accession>A0A1Y2B9Q4</accession>
<feature type="active site" description="Proton donor/acceptor" evidence="10">
    <location>
        <position position="371"/>
    </location>
</feature>
<dbReference type="PANTHER" id="PTHR11705">
    <property type="entry name" value="PROTEASE FAMILY M14 CARBOXYPEPTIDASE A,B"/>
    <property type="match status" value="1"/>
</dbReference>
<dbReference type="GO" id="GO:0005615">
    <property type="term" value="C:extracellular space"/>
    <property type="evidence" value="ECO:0007669"/>
    <property type="project" value="TreeGrafter"/>
</dbReference>
<dbReference type="FunFam" id="3.40.630.10:FF:000084">
    <property type="entry name" value="Carboxypeptidase B2"/>
    <property type="match status" value="1"/>
</dbReference>